<evidence type="ECO:0000256" key="3">
    <source>
        <dbReference type="ARBA" id="ARBA00022840"/>
    </source>
</evidence>
<accession>A0A1I7MIJ3</accession>
<dbReference type="PROSITE" id="PS50893">
    <property type="entry name" value="ABC_TRANSPORTER_2"/>
    <property type="match status" value="1"/>
</dbReference>
<dbReference type="Proteomes" id="UP000198881">
    <property type="component" value="Unassembled WGS sequence"/>
</dbReference>
<feature type="domain" description="ABC transporter" evidence="5">
    <location>
        <begin position="107"/>
        <end position="340"/>
    </location>
</feature>
<dbReference type="Gene3D" id="3.40.50.300">
    <property type="entry name" value="P-loop containing nucleotide triphosphate hydrolases"/>
    <property type="match status" value="1"/>
</dbReference>
<keyword evidence="7" id="KW-1185">Reference proteome</keyword>
<dbReference type="InterPro" id="IPR027417">
    <property type="entry name" value="P-loop_NTPase"/>
</dbReference>
<dbReference type="PANTHER" id="PTHR42788">
    <property type="entry name" value="TAURINE IMPORT ATP-BINDING PROTEIN-RELATED"/>
    <property type="match status" value="1"/>
</dbReference>
<evidence type="ECO:0000256" key="1">
    <source>
        <dbReference type="ARBA" id="ARBA00022448"/>
    </source>
</evidence>
<gene>
    <name evidence="6" type="ORF">SAMN04487966_10329</name>
</gene>
<proteinExistence type="predicted"/>
<dbReference type="PANTHER" id="PTHR42788:SF13">
    <property type="entry name" value="ALIPHATIC SULFONATES IMPORT ATP-BINDING PROTEIN SSUB"/>
    <property type="match status" value="1"/>
</dbReference>
<protein>
    <submittedName>
        <fullName evidence="6">NitT/TauT family transport system ATP-binding protein</fullName>
    </submittedName>
</protein>
<evidence type="ECO:0000256" key="2">
    <source>
        <dbReference type="ARBA" id="ARBA00022741"/>
    </source>
</evidence>
<dbReference type="InterPro" id="IPR017871">
    <property type="entry name" value="ABC_transporter-like_CS"/>
</dbReference>
<feature type="region of interest" description="Disordered" evidence="4">
    <location>
        <begin position="1"/>
        <end position="101"/>
    </location>
</feature>
<dbReference type="AlphaFoldDB" id="A0A1I7MIJ3"/>
<dbReference type="Pfam" id="PF00005">
    <property type="entry name" value="ABC_tran"/>
    <property type="match status" value="1"/>
</dbReference>
<feature type="compositionally biased region" description="Polar residues" evidence="4">
    <location>
        <begin position="9"/>
        <end position="31"/>
    </location>
</feature>
<organism evidence="6 7">
    <name type="scientific">Micrococcus terreus</name>
    <dbReference type="NCBI Taxonomy" id="574650"/>
    <lineage>
        <taxon>Bacteria</taxon>
        <taxon>Bacillati</taxon>
        <taxon>Actinomycetota</taxon>
        <taxon>Actinomycetes</taxon>
        <taxon>Micrococcales</taxon>
        <taxon>Micrococcaceae</taxon>
        <taxon>Micrococcus</taxon>
    </lineage>
</organism>
<dbReference type="EMBL" id="FPCG01000003">
    <property type="protein sequence ID" value="SFV21765.1"/>
    <property type="molecule type" value="Genomic_DNA"/>
</dbReference>
<dbReference type="InterPro" id="IPR050166">
    <property type="entry name" value="ABC_transporter_ATP-bind"/>
</dbReference>
<dbReference type="GO" id="GO:0005524">
    <property type="term" value="F:ATP binding"/>
    <property type="evidence" value="ECO:0007669"/>
    <property type="project" value="UniProtKB-KW"/>
</dbReference>
<evidence type="ECO:0000256" key="4">
    <source>
        <dbReference type="SAM" id="MobiDB-lite"/>
    </source>
</evidence>
<sequence>MQPEPSPHPDQTSIPTPEGTPSMSTENTPGASSEHVAGSSAADLTASPATSTTGQPDGGSLASGAPVTDRPAAPAGESEVVNQGSVQETADGLLPVGRTQPDGEAMLSVRNLKKVYHTDGGDIEAVRNLTFDLPQGELACLVGPSGSGKTTLLKCISGLLAPTSGEVMLHGKKVTGPPKSMAVVFQEYGRSLFPWMRVRDNVELPLKNQGVDKAKRDELVDNALEAVGLAHVPKSYPWQLSGGMQQRVAIARAVAYQPEVLLMDEPFAAVDAQTRADLEDLVRRVWKQLGVSVLFVTHDIDESVYLGQRVIILSSSPTVVQQDVLVDLPDERDQLETRSSQRFSELRHHVYEQIQLAKKGFRPEDSLQAGSGHRG</sequence>
<dbReference type="SUPFAM" id="SSF52540">
    <property type="entry name" value="P-loop containing nucleoside triphosphate hydrolases"/>
    <property type="match status" value="1"/>
</dbReference>
<dbReference type="SMART" id="SM00382">
    <property type="entry name" value="AAA"/>
    <property type="match status" value="1"/>
</dbReference>
<dbReference type="STRING" id="574650.SAMN04487966_10329"/>
<evidence type="ECO:0000313" key="7">
    <source>
        <dbReference type="Proteomes" id="UP000198881"/>
    </source>
</evidence>
<dbReference type="GO" id="GO:0016887">
    <property type="term" value="F:ATP hydrolysis activity"/>
    <property type="evidence" value="ECO:0007669"/>
    <property type="project" value="InterPro"/>
</dbReference>
<name>A0A1I7MIJ3_9MICC</name>
<keyword evidence="1" id="KW-0813">Transport</keyword>
<keyword evidence="2" id="KW-0547">Nucleotide-binding</keyword>
<keyword evidence="3 6" id="KW-0067">ATP-binding</keyword>
<dbReference type="CDD" id="cd03293">
    <property type="entry name" value="ABC_NrtD_SsuB_transporters"/>
    <property type="match status" value="1"/>
</dbReference>
<dbReference type="InterPro" id="IPR003593">
    <property type="entry name" value="AAA+_ATPase"/>
</dbReference>
<evidence type="ECO:0000259" key="5">
    <source>
        <dbReference type="PROSITE" id="PS50893"/>
    </source>
</evidence>
<reference evidence="6 7" key="1">
    <citation type="submission" date="2016-10" db="EMBL/GenBank/DDBJ databases">
        <authorList>
            <person name="de Groot N.N."/>
        </authorList>
    </citation>
    <scope>NUCLEOTIDE SEQUENCE [LARGE SCALE GENOMIC DNA]</scope>
    <source>
        <strain evidence="6 7">CGMCC 1.7054</strain>
    </source>
</reference>
<evidence type="ECO:0000313" key="6">
    <source>
        <dbReference type="EMBL" id="SFV21765.1"/>
    </source>
</evidence>
<dbReference type="InterPro" id="IPR003439">
    <property type="entry name" value="ABC_transporter-like_ATP-bd"/>
</dbReference>
<dbReference type="PROSITE" id="PS00211">
    <property type="entry name" value="ABC_TRANSPORTER_1"/>
    <property type="match status" value="1"/>
</dbReference>